<dbReference type="PANTHER" id="PTHR43244">
    <property type="match status" value="1"/>
</dbReference>
<keyword evidence="3" id="KW-1185">Reference proteome</keyword>
<proteinExistence type="predicted"/>
<dbReference type="Proteomes" id="UP001174909">
    <property type="component" value="Unassembled WGS sequence"/>
</dbReference>
<dbReference type="AlphaFoldDB" id="A0AA35SL77"/>
<accession>A0AA35SL77</accession>
<dbReference type="InterPro" id="IPR019919">
    <property type="entry name" value="Lucif-like_OxRdtase_MSMEG_2256"/>
</dbReference>
<reference evidence="2" key="1">
    <citation type="submission" date="2023-03" db="EMBL/GenBank/DDBJ databases">
        <authorList>
            <person name="Steffen K."/>
            <person name="Cardenas P."/>
        </authorList>
    </citation>
    <scope>NUCLEOTIDE SEQUENCE</scope>
</reference>
<dbReference type="PANTHER" id="PTHR43244:SF2">
    <property type="entry name" value="CONSERVED HYPOTHETICAL ALANINE AND PROLINE-RICH PROTEIN"/>
    <property type="match status" value="1"/>
</dbReference>
<evidence type="ECO:0000313" key="2">
    <source>
        <dbReference type="EMBL" id="CAI8031177.1"/>
    </source>
</evidence>
<feature type="domain" description="Luciferase-like" evidence="1">
    <location>
        <begin position="2"/>
        <end position="285"/>
    </location>
</feature>
<dbReference type="SUPFAM" id="SSF51679">
    <property type="entry name" value="Bacterial luciferase-like"/>
    <property type="match status" value="1"/>
</dbReference>
<sequence length="314" mass="34714">MGYDGLCTEETGHDPLLPLALAATTTSRVTLEPRVAIAFPRSPMVFAYAAMDLQNLSDGRFRLGLGTQVKGHIERRFSAQWAAPGPRIREYVQSLHAIWNSWQNGTRLAYHGEHYNFSLMTPFFSPGPSEQPSPPVFISAVNTYNCRVAGEVCDGLSLHPLCSPEYLKQRILPSVADGAGRSGRDAAAVNLTGSGFIITGPNKAAIEERKYAVRRQIAFYSSTRTYMPVLEVHGYQDVCVRLHEMSLKGQWEDMTGLITDDIFDSFAVAVEYDEVAAAVKERYDGLLNEVVFGMDVSGADDETQLRKIIEALQE</sequence>
<dbReference type="EMBL" id="CASHTH010002522">
    <property type="protein sequence ID" value="CAI8031177.1"/>
    <property type="molecule type" value="Genomic_DNA"/>
</dbReference>
<evidence type="ECO:0000259" key="1">
    <source>
        <dbReference type="Pfam" id="PF00296"/>
    </source>
</evidence>
<dbReference type="InterPro" id="IPR011251">
    <property type="entry name" value="Luciferase-like_dom"/>
</dbReference>
<organism evidence="2 3">
    <name type="scientific">Geodia barretti</name>
    <name type="common">Barrett's horny sponge</name>
    <dbReference type="NCBI Taxonomy" id="519541"/>
    <lineage>
        <taxon>Eukaryota</taxon>
        <taxon>Metazoa</taxon>
        <taxon>Porifera</taxon>
        <taxon>Demospongiae</taxon>
        <taxon>Heteroscleromorpha</taxon>
        <taxon>Tetractinellida</taxon>
        <taxon>Astrophorina</taxon>
        <taxon>Geodiidae</taxon>
        <taxon>Geodia</taxon>
    </lineage>
</organism>
<comment type="caution">
    <text evidence="2">The sequence shown here is derived from an EMBL/GenBank/DDBJ whole genome shotgun (WGS) entry which is preliminary data.</text>
</comment>
<evidence type="ECO:0000313" key="3">
    <source>
        <dbReference type="Proteomes" id="UP001174909"/>
    </source>
</evidence>
<dbReference type="NCBIfam" id="TIGR03617">
    <property type="entry name" value="F420_MSMEG_2256"/>
    <property type="match status" value="1"/>
</dbReference>
<dbReference type="Gene3D" id="3.20.20.30">
    <property type="entry name" value="Luciferase-like domain"/>
    <property type="match status" value="1"/>
</dbReference>
<dbReference type="Pfam" id="PF00296">
    <property type="entry name" value="Bac_luciferase"/>
    <property type="match status" value="1"/>
</dbReference>
<name>A0AA35SL77_GEOBA</name>
<dbReference type="GO" id="GO:0016705">
    <property type="term" value="F:oxidoreductase activity, acting on paired donors, with incorporation or reduction of molecular oxygen"/>
    <property type="evidence" value="ECO:0007669"/>
    <property type="project" value="InterPro"/>
</dbReference>
<dbReference type="CDD" id="cd01097">
    <property type="entry name" value="Tetrahydromethanopterin_reductase"/>
    <property type="match status" value="1"/>
</dbReference>
<gene>
    <name evidence="2" type="ORF">GBAR_LOCUS17693</name>
</gene>
<protein>
    <submittedName>
        <fullName evidence="2">Uncharacterized protein Mb1395</fullName>
    </submittedName>
</protein>
<dbReference type="InterPro" id="IPR050564">
    <property type="entry name" value="F420-G6PD/mer"/>
</dbReference>
<dbReference type="InterPro" id="IPR036661">
    <property type="entry name" value="Luciferase-like_sf"/>
</dbReference>